<keyword evidence="1" id="KW-1133">Transmembrane helix</keyword>
<accession>A0AAW5R886</accession>
<dbReference type="EMBL" id="JALIDZ010000016">
    <property type="protein sequence ID" value="MCT8974869.1"/>
    <property type="molecule type" value="Genomic_DNA"/>
</dbReference>
<dbReference type="AlphaFoldDB" id="A0AAW5R886"/>
<keyword evidence="1" id="KW-0472">Membrane</keyword>
<proteinExistence type="predicted"/>
<reference evidence="2 3" key="1">
    <citation type="submission" date="2022-04" db="EMBL/GenBank/DDBJ databases">
        <authorList>
            <person name="Ye Y.-Q."/>
            <person name="Du Z.-J."/>
        </authorList>
    </citation>
    <scope>NUCLEOTIDE SEQUENCE [LARGE SCALE GENOMIC DNA]</scope>
    <source>
        <strain evidence="2 3">A6E488</strain>
    </source>
</reference>
<comment type="caution">
    <text evidence="2">The sequence shown here is derived from an EMBL/GenBank/DDBJ whole genome shotgun (WGS) entry which is preliminary data.</text>
</comment>
<keyword evidence="3" id="KW-1185">Reference proteome</keyword>
<keyword evidence="1" id="KW-0812">Transmembrane</keyword>
<evidence type="ECO:0000256" key="1">
    <source>
        <dbReference type="SAM" id="Phobius"/>
    </source>
</evidence>
<dbReference type="Proteomes" id="UP001320898">
    <property type="component" value="Unassembled WGS sequence"/>
</dbReference>
<evidence type="ECO:0000313" key="3">
    <source>
        <dbReference type="Proteomes" id="UP001320898"/>
    </source>
</evidence>
<evidence type="ECO:0000313" key="2">
    <source>
        <dbReference type="EMBL" id="MCT8974869.1"/>
    </source>
</evidence>
<sequence length="75" mass="8120">MAAAGRRSPGAWFKRAGTPLRVIAVCLTAILLVGLALIADGLMMKVENDHDEPRRTSTLLSNHDAARYGAPIRHQ</sequence>
<feature type="transmembrane region" description="Helical" evidence="1">
    <location>
        <begin position="20"/>
        <end position="39"/>
    </location>
</feature>
<gene>
    <name evidence="2" type="ORF">MUB46_23675</name>
</gene>
<name>A0AAW5R886_9HYPH</name>
<organism evidence="2 3">
    <name type="scientific">Microbaculum marinisediminis</name>
    <dbReference type="NCBI Taxonomy" id="2931392"/>
    <lineage>
        <taxon>Bacteria</taxon>
        <taxon>Pseudomonadati</taxon>
        <taxon>Pseudomonadota</taxon>
        <taxon>Alphaproteobacteria</taxon>
        <taxon>Hyphomicrobiales</taxon>
        <taxon>Tepidamorphaceae</taxon>
        <taxon>Microbaculum</taxon>
    </lineage>
</organism>
<dbReference type="RefSeq" id="WP_261618458.1">
    <property type="nucleotide sequence ID" value="NZ_JALIDZ010000016.1"/>
</dbReference>
<protein>
    <submittedName>
        <fullName evidence="2">Uncharacterized protein</fullName>
    </submittedName>
</protein>